<dbReference type="SUPFAM" id="SSF47413">
    <property type="entry name" value="lambda repressor-like DNA-binding domains"/>
    <property type="match status" value="1"/>
</dbReference>
<sequence length="98" mass="10857">MALTHTLFSPGELTQQIGENARELRLSQNLSRKTLAERAGVSESTIKRFETTGQITLDALVLLASALGMAQQLPALFKHTQPVSLDELKQSRRVRGRK</sequence>
<comment type="caution">
    <text evidence="2">The sequence shown here is derived from an EMBL/GenBank/DDBJ whole genome shotgun (WGS) entry which is preliminary data.</text>
</comment>
<keyword evidence="3" id="KW-1185">Reference proteome</keyword>
<organism evidence="2 3">
    <name type="scientific">Azomonas macrocytogenes</name>
    <name type="common">Azotobacter macrocytogenes</name>
    <dbReference type="NCBI Taxonomy" id="69962"/>
    <lineage>
        <taxon>Bacteria</taxon>
        <taxon>Pseudomonadati</taxon>
        <taxon>Pseudomonadota</taxon>
        <taxon>Gammaproteobacteria</taxon>
        <taxon>Pseudomonadales</taxon>
        <taxon>Pseudomonadaceae</taxon>
        <taxon>Azomonas</taxon>
    </lineage>
</organism>
<dbReference type="GO" id="GO:0003677">
    <property type="term" value="F:DNA binding"/>
    <property type="evidence" value="ECO:0007669"/>
    <property type="project" value="InterPro"/>
</dbReference>
<dbReference type="EMBL" id="JACHXI010000048">
    <property type="protein sequence ID" value="MBB3105454.1"/>
    <property type="molecule type" value="Genomic_DNA"/>
</dbReference>
<dbReference type="RefSeq" id="WP_183168268.1">
    <property type="nucleotide sequence ID" value="NZ_JACHXI010000048.1"/>
</dbReference>
<dbReference type="Proteomes" id="UP000549250">
    <property type="component" value="Unassembled WGS sequence"/>
</dbReference>
<dbReference type="InterPro" id="IPR010982">
    <property type="entry name" value="Lambda_DNA-bd_dom_sf"/>
</dbReference>
<name>A0A839TBF4_AZOMA</name>
<evidence type="ECO:0000259" key="1">
    <source>
        <dbReference type="PROSITE" id="PS50943"/>
    </source>
</evidence>
<evidence type="ECO:0000313" key="2">
    <source>
        <dbReference type="EMBL" id="MBB3105454.1"/>
    </source>
</evidence>
<proteinExistence type="predicted"/>
<feature type="domain" description="HTH cro/C1-type" evidence="1">
    <location>
        <begin position="22"/>
        <end position="73"/>
    </location>
</feature>
<dbReference type="CDD" id="cd00093">
    <property type="entry name" value="HTH_XRE"/>
    <property type="match status" value="1"/>
</dbReference>
<evidence type="ECO:0000313" key="3">
    <source>
        <dbReference type="Proteomes" id="UP000549250"/>
    </source>
</evidence>
<reference evidence="2 3" key="1">
    <citation type="submission" date="2020-08" db="EMBL/GenBank/DDBJ databases">
        <title>Genomic Encyclopedia of Type Strains, Phase III (KMG-III): the genomes of soil and plant-associated and newly described type strains.</title>
        <authorList>
            <person name="Whitman W."/>
        </authorList>
    </citation>
    <scope>NUCLEOTIDE SEQUENCE [LARGE SCALE GENOMIC DNA]</scope>
    <source>
        <strain evidence="2 3">CECT 4462</strain>
    </source>
</reference>
<dbReference type="AlphaFoldDB" id="A0A839TBF4"/>
<dbReference type="SMART" id="SM00530">
    <property type="entry name" value="HTH_XRE"/>
    <property type="match status" value="1"/>
</dbReference>
<protein>
    <submittedName>
        <fullName evidence="2">Transcriptional regulator with XRE-family HTH domain</fullName>
    </submittedName>
</protein>
<dbReference type="PROSITE" id="PS50943">
    <property type="entry name" value="HTH_CROC1"/>
    <property type="match status" value="1"/>
</dbReference>
<accession>A0A839TBF4</accession>
<dbReference type="Pfam" id="PF01381">
    <property type="entry name" value="HTH_3"/>
    <property type="match status" value="1"/>
</dbReference>
<dbReference type="InterPro" id="IPR001387">
    <property type="entry name" value="Cro/C1-type_HTH"/>
</dbReference>
<gene>
    <name evidence="2" type="ORF">FHR87_003897</name>
</gene>
<dbReference type="Gene3D" id="1.10.260.40">
    <property type="entry name" value="lambda repressor-like DNA-binding domains"/>
    <property type="match status" value="1"/>
</dbReference>